<sequence length="76" mass="8283">MSNYQTITALLGKKNQAVVQETVVAPLETLQNTTNTMNEASPTASNQVAKQKLDGMADMLRACLTPDNPMQLFKRG</sequence>
<dbReference type="EMBL" id="UGNY01000001">
    <property type="protein sequence ID" value="STX38235.1"/>
    <property type="molecule type" value="Genomic_DNA"/>
</dbReference>
<evidence type="ECO:0000313" key="1">
    <source>
        <dbReference type="EMBL" id="KTC95348.1"/>
    </source>
</evidence>
<evidence type="ECO:0000313" key="5">
    <source>
        <dbReference type="Proteomes" id="UP000251942"/>
    </source>
</evidence>
<dbReference type="RefSeq" id="WP_058447807.1">
    <property type="nucleotide sequence ID" value="NZ_CAAAHT010000004.1"/>
</dbReference>
<evidence type="ECO:0000313" key="2">
    <source>
        <dbReference type="EMBL" id="SPX61138.1"/>
    </source>
</evidence>
<organism evidence="1 4">
    <name type="scientific">Legionella feeleii</name>
    <dbReference type="NCBI Taxonomy" id="453"/>
    <lineage>
        <taxon>Bacteria</taxon>
        <taxon>Pseudomonadati</taxon>
        <taxon>Pseudomonadota</taxon>
        <taxon>Gammaproteobacteria</taxon>
        <taxon>Legionellales</taxon>
        <taxon>Legionellaceae</taxon>
        <taxon>Legionella</taxon>
    </lineage>
</organism>
<protein>
    <submittedName>
        <fullName evidence="1">Uncharacterized protein</fullName>
    </submittedName>
</protein>
<reference evidence="1 4" key="1">
    <citation type="submission" date="2015-11" db="EMBL/GenBank/DDBJ databases">
        <title>Genomic analysis of 38 Legionella species identifies large and diverse effector repertoires.</title>
        <authorList>
            <person name="Burstein D."/>
            <person name="Amaro F."/>
            <person name="Zusman T."/>
            <person name="Lifshitz Z."/>
            <person name="Cohen O."/>
            <person name="Gilbert J.A."/>
            <person name="Pupko T."/>
            <person name="Shuman H.A."/>
            <person name="Segal G."/>
        </authorList>
    </citation>
    <scope>NUCLEOTIDE SEQUENCE [LARGE SCALE GENOMIC DNA]</scope>
    <source>
        <strain evidence="1 4">WO-44C</strain>
    </source>
</reference>
<proteinExistence type="predicted"/>
<name>A0A0W0TIC9_9GAMM</name>
<gene>
    <name evidence="1" type="ORF">Lfee_3012</name>
    <name evidence="3" type="ORF">NCTC11978_01419</name>
    <name evidence="2" type="ORF">NCTC12022_01877</name>
</gene>
<evidence type="ECO:0000313" key="3">
    <source>
        <dbReference type="EMBL" id="STX38235.1"/>
    </source>
</evidence>
<dbReference type="Proteomes" id="UP000054698">
    <property type="component" value="Unassembled WGS sequence"/>
</dbReference>
<keyword evidence="4" id="KW-1185">Reference proteome</keyword>
<evidence type="ECO:0000313" key="4">
    <source>
        <dbReference type="Proteomes" id="UP000054698"/>
    </source>
</evidence>
<dbReference type="PATRIC" id="fig|453.4.peg.3286"/>
<dbReference type="EMBL" id="UASS01000017">
    <property type="protein sequence ID" value="SPX61138.1"/>
    <property type="molecule type" value="Genomic_DNA"/>
</dbReference>
<reference evidence="5 6" key="2">
    <citation type="submission" date="2018-06" db="EMBL/GenBank/DDBJ databases">
        <authorList>
            <consortium name="Pathogen Informatics"/>
            <person name="Doyle S."/>
        </authorList>
    </citation>
    <scope>NUCLEOTIDE SEQUENCE [LARGE SCALE GENOMIC DNA]</scope>
    <source>
        <strain evidence="3 6">NCTC11978</strain>
        <strain evidence="2 5">NCTC12022</strain>
    </source>
</reference>
<dbReference type="Proteomes" id="UP000254033">
    <property type="component" value="Unassembled WGS sequence"/>
</dbReference>
<evidence type="ECO:0000313" key="6">
    <source>
        <dbReference type="Proteomes" id="UP000254033"/>
    </source>
</evidence>
<accession>A0A0W0TIC9</accession>
<dbReference type="EMBL" id="LNYB01000085">
    <property type="protein sequence ID" value="KTC95348.1"/>
    <property type="molecule type" value="Genomic_DNA"/>
</dbReference>
<dbReference type="AlphaFoldDB" id="A0A0W0TIC9"/>
<dbReference type="OrthoDB" id="5639022at2"/>
<dbReference type="Proteomes" id="UP000251942">
    <property type="component" value="Unassembled WGS sequence"/>
</dbReference>